<dbReference type="PANTHER" id="PTHR39550">
    <property type="entry name" value="SLL0658 PROTEIN"/>
    <property type="match status" value="1"/>
</dbReference>
<name>A0A9W4E9F5_9ACTN</name>
<comment type="caution">
    <text evidence="1">The sequence shown here is derived from an EMBL/GenBank/DDBJ whole genome shotgun (WGS) entry which is preliminary data.</text>
</comment>
<evidence type="ECO:0000313" key="2">
    <source>
        <dbReference type="Proteomes" id="UP001153328"/>
    </source>
</evidence>
<proteinExistence type="predicted"/>
<sequence>MTGASHVGDLSVPPLVWDASPLHHAIKADKIDLLGDIAQNCGTFPRKNVTTDVVRGELERHKLPTDGLGWLDVVALGSDPDESVALSEILTLVTWTERVAPGHRNGGEATVLAWADLHSGLAVIDDSEARRIGRRNGVEVWGSLRVIADSVRAGHTTEYAATSLVDAMIASGMYYPRGCKQGQFVVWAKQNGLL</sequence>
<evidence type="ECO:0000313" key="1">
    <source>
        <dbReference type="EMBL" id="CAG7628045.1"/>
    </source>
</evidence>
<reference evidence="1" key="1">
    <citation type="submission" date="2021-06" db="EMBL/GenBank/DDBJ databases">
        <authorList>
            <person name="Arsene-Ploetze F."/>
        </authorList>
    </citation>
    <scope>NUCLEOTIDE SEQUENCE</scope>
    <source>
        <strain evidence="1">SBRY1</strain>
    </source>
</reference>
<dbReference type="InterPro" id="IPR021799">
    <property type="entry name" value="PIN-like_prokaryotic"/>
</dbReference>
<keyword evidence="2" id="KW-1185">Reference proteome</keyword>
<dbReference type="RefSeq" id="WP_205042531.1">
    <property type="nucleotide sequence ID" value="NZ_CAJVAX010000012.1"/>
</dbReference>
<gene>
    <name evidence="1" type="ORF">SBRY_20426</name>
</gene>
<dbReference type="AlphaFoldDB" id="A0A9W4E9F5"/>
<organism evidence="1 2">
    <name type="scientific">Actinacidiphila bryophytorum</name>
    <dbReference type="NCBI Taxonomy" id="1436133"/>
    <lineage>
        <taxon>Bacteria</taxon>
        <taxon>Bacillati</taxon>
        <taxon>Actinomycetota</taxon>
        <taxon>Actinomycetes</taxon>
        <taxon>Kitasatosporales</taxon>
        <taxon>Streptomycetaceae</taxon>
        <taxon>Actinacidiphila</taxon>
    </lineage>
</organism>
<dbReference type="Proteomes" id="UP001153328">
    <property type="component" value="Unassembled WGS sequence"/>
</dbReference>
<dbReference type="EMBL" id="CAJVAX010000012">
    <property type="protein sequence ID" value="CAG7628045.1"/>
    <property type="molecule type" value="Genomic_DNA"/>
</dbReference>
<dbReference type="PANTHER" id="PTHR39550:SF1">
    <property type="entry name" value="SLL0658 PROTEIN"/>
    <property type="match status" value="1"/>
</dbReference>
<protein>
    <submittedName>
        <fullName evidence="1">Nucleic acid-binding protein</fullName>
    </submittedName>
</protein>
<dbReference type="Pfam" id="PF11848">
    <property type="entry name" value="DUF3368"/>
    <property type="match status" value="1"/>
</dbReference>
<accession>A0A9W4E9F5</accession>